<evidence type="ECO:0000256" key="1">
    <source>
        <dbReference type="ARBA" id="ARBA00022729"/>
    </source>
</evidence>
<dbReference type="RefSeq" id="WP_002988480.1">
    <property type="nucleotide sequence ID" value="NZ_CP068107.1"/>
</dbReference>
<dbReference type="InterPro" id="IPR011055">
    <property type="entry name" value="Dup_hybrid_motif"/>
</dbReference>
<keyword evidence="6" id="KW-1185">Reference proteome</keyword>
<dbReference type="PANTHER" id="PTHR21666">
    <property type="entry name" value="PEPTIDASE-RELATED"/>
    <property type="match status" value="1"/>
</dbReference>
<dbReference type="EMBL" id="UGQL01000002">
    <property type="protein sequence ID" value="STZ69271.1"/>
    <property type="molecule type" value="Genomic_DNA"/>
</dbReference>
<keyword evidence="2" id="KW-0472">Membrane</keyword>
<dbReference type="GeneID" id="93529428"/>
<dbReference type="InterPro" id="IPR050570">
    <property type="entry name" value="Cell_wall_metabolism_enzyme"/>
</dbReference>
<dbReference type="GO" id="GO:0004222">
    <property type="term" value="F:metalloendopeptidase activity"/>
    <property type="evidence" value="ECO:0007669"/>
    <property type="project" value="TreeGrafter"/>
</dbReference>
<organism evidence="5 6">
    <name type="scientific">Myroides odoratus</name>
    <name type="common">Flavobacterium odoratum</name>
    <dbReference type="NCBI Taxonomy" id="256"/>
    <lineage>
        <taxon>Bacteria</taxon>
        <taxon>Pseudomonadati</taxon>
        <taxon>Bacteroidota</taxon>
        <taxon>Flavobacteriia</taxon>
        <taxon>Flavobacteriales</taxon>
        <taxon>Flavobacteriaceae</taxon>
        <taxon>Myroides</taxon>
    </lineage>
</organism>
<dbReference type="Proteomes" id="UP000596202">
    <property type="component" value="Chromosome"/>
</dbReference>
<evidence type="ECO:0000313" key="7">
    <source>
        <dbReference type="Proteomes" id="UP000596202"/>
    </source>
</evidence>
<keyword evidence="1" id="KW-0732">Signal</keyword>
<name>A0A378RS05_MYROD</name>
<evidence type="ECO:0000313" key="4">
    <source>
        <dbReference type="EMBL" id="QQT99883.1"/>
    </source>
</evidence>
<evidence type="ECO:0000259" key="3">
    <source>
        <dbReference type="Pfam" id="PF01551"/>
    </source>
</evidence>
<dbReference type="InterPro" id="IPR016047">
    <property type="entry name" value="M23ase_b-sheet_dom"/>
</dbReference>
<dbReference type="EMBL" id="CP068108">
    <property type="protein sequence ID" value="QQT99883.1"/>
    <property type="molecule type" value="Genomic_DNA"/>
</dbReference>
<reference evidence="4 7" key="2">
    <citation type="submission" date="2021-01" db="EMBL/GenBank/DDBJ databases">
        <title>FDA dAtabase for Regulatory Grade micrObial Sequences (FDA-ARGOS): Supporting development and validation of Infectious Disease Dx tests.</title>
        <authorList>
            <person name="Sproer C."/>
            <person name="Gronow S."/>
            <person name="Severitt S."/>
            <person name="Schroder I."/>
            <person name="Tallon L."/>
            <person name="Sadzewicz L."/>
            <person name="Zhao X."/>
            <person name="Boylan J."/>
            <person name="Ott S."/>
            <person name="Bowen H."/>
            <person name="Vavikolanu K."/>
            <person name="Mehta A."/>
            <person name="Aluvathingal J."/>
            <person name="Nadendla S."/>
            <person name="Lowell S."/>
            <person name="Myers T."/>
            <person name="Yan Y."/>
            <person name="Sichtig H."/>
        </authorList>
    </citation>
    <scope>NUCLEOTIDE SEQUENCE [LARGE SCALE GENOMIC DNA]</scope>
    <source>
        <strain evidence="4 7">FDAARGOS_1131</strain>
    </source>
</reference>
<evidence type="ECO:0000313" key="6">
    <source>
        <dbReference type="Proteomes" id="UP000255024"/>
    </source>
</evidence>
<dbReference type="SUPFAM" id="SSF51261">
    <property type="entry name" value="Duplicated hybrid motif"/>
    <property type="match status" value="1"/>
</dbReference>
<evidence type="ECO:0000313" key="5">
    <source>
        <dbReference type="EMBL" id="STZ69271.1"/>
    </source>
</evidence>
<feature type="domain" description="M23ase beta-sheet core" evidence="3">
    <location>
        <begin position="187"/>
        <end position="284"/>
    </location>
</feature>
<keyword evidence="2" id="KW-1133">Transmembrane helix</keyword>
<protein>
    <submittedName>
        <fullName evidence="4">M23 family metallopeptidase</fullName>
    </submittedName>
    <submittedName>
        <fullName evidence="5">Septal ring factor</fullName>
    </submittedName>
</protein>
<sequence length="291" mass="32996">MSKKGLQWKKWKKRLLDKYRVVVVNDRTFEDVSSFKLNLLNVVGATTTMVFLLLVSNVILLLATPLKEYIPGYSSAELKQKAVDLALKVDSLESEIKKNEHYVAAVQRVLLGDIEITSASVDSLMKTDTPLHAIEHTQPSEKDLELREYVRLEDKYNIFTNAEARVSTVLFAPIEGTIVRKYDPKSTHFGLDFTAAKNAMVKSVAKGTVIFVDWTIKDGYTVIVLHEEGVSSVYKHLSSLTKSVYETVQAGDVLGLYNQEEVKSKMSQPYLHFELWKDNYPLDPTLFIDLE</sequence>
<dbReference type="Pfam" id="PF01551">
    <property type="entry name" value="Peptidase_M23"/>
    <property type="match status" value="1"/>
</dbReference>
<gene>
    <name evidence="5" type="primary">envC_2</name>
    <name evidence="4" type="ORF">I6I88_17230</name>
    <name evidence="5" type="ORF">NCTC11179_02775</name>
</gene>
<dbReference type="OrthoDB" id="9814377at2"/>
<evidence type="ECO:0000256" key="2">
    <source>
        <dbReference type="SAM" id="Phobius"/>
    </source>
</evidence>
<accession>A0A378RS05</accession>
<dbReference type="PANTHER" id="PTHR21666:SF289">
    <property type="entry name" value="L-ALA--D-GLU ENDOPEPTIDASE"/>
    <property type="match status" value="1"/>
</dbReference>
<feature type="transmembrane region" description="Helical" evidence="2">
    <location>
        <begin position="39"/>
        <end position="63"/>
    </location>
</feature>
<dbReference type="Gene3D" id="2.70.70.10">
    <property type="entry name" value="Glucose Permease (Domain IIA)"/>
    <property type="match status" value="1"/>
</dbReference>
<keyword evidence="2" id="KW-0812">Transmembrane</keyword>
<dbReference type="AlphaFoldDB" id="A0A378RS05"/>
<dbReference type="CDD" id="cd12797">
    <property type="entry name" value="M23_peptidase"/>
    <property type="match status" value="1"/>
</dbReference>
<dbReference type="Proteomes" id="UP000255024">
    <property type="component" value="Unassembled WGS sequence"/>
</dbReference>
<reference evidence="5 6" key="1">
    <citation type="submission" date="2018-06" db="EMBL/GenBank/DDBJ databases">
        <authorList>
            <consortium name="Pathogen Informatics"/>
            <person name="Doyle S."/>
        </authorList>
    </citation>
    <scope>NUCLEOTIDE SEQUENCE [LARGE SCALE GENOMIC DNA]</scope>
    <source>
        <strain evidence="5 6">NCTC11179</strain>
    </source>
</reference>
<proteinExistence type="predicted"/>